<dbReference type="InterPro" id="IPR058192">
    <property type="entry name" value="WHD_ROQ1-like"/>
</dbReference>
<keyword evidence="1" id="KW-0677">Repeat</keyword>
<dbReference type="PANTHER" id="PTHR11017">
    <property type="entry name" value="LEUCINE-RICH REPEAT-CONTAINING PROTEIN"/>
    <property type="match status" value="1"/>
</dbReference>
<name>A0A4Y1RYH8_PRUDU</name>
<protein>
    <recommendedName>
        <fullName evidence="2">Disease resistance protein Roq1-like winged-helix domain-containing protein</fullName>
    </recommendedName>
</protein>
<dbReference type="InterPro" id="IPR044974">
    <property type="entry name" value="Disease_R_plants"/>
</dbReference>
<gene>
    <name evidence="3" type="ORF">Prudu_021979</name>
</gene>
<dbReference type="GO" id="GO:0006952">
    <property type="term" value="P:defense response"/>
    <property type="evidence" value="ECO:0007669"/>
    <property type="project" value="InterPro"/>
</dbReference>
<proteinExistence type="predicted"/>
<evidence type="ECO:0000259" key="2">
    <source>
        <dbReference type="Pfam" id="PF23282"/>
    </source>
</evidence>
<sequence>MSDDHEAFDLFSANAFPGERRLSDDYKKLASTVVRIEERLDVPNPDIQEALEISYNSLEDLVKEVFLDIACFFKGEDKDHVIQILEGCGLNPEYGLKVLKEKALIHVNEDNSIWMHNLIEEMEKEIIRQESLLKPDKRSRLWSHEDVYQVLTEGIVSIRLLTMNPNSKITWRRGLGGGRLLQKQLICLGGLSSTGQHMCFKREQKFFDGD</sequence>
<accession>A0A4Y1RYH8</accession>
<reference evidence="3" key="1">
    <citation type="journal article" date="2019" name="Science">
        <title>Mutation of a bHLH transcription factor allowed almond domestication.</title>
        <authorList>
            <person name="Sanchez-Perez R."/>
            <person name="Pavan S."/>
            <person name="Mazzeo R."/>
            <person name="Moldovan C."/>
            <person name="Aiese Cigliano R."/>
            <person name="Del Cueto J."/>
            <person name="Ricciardi F."/>
            <person name="Lotti C."/>
            <person name="Ricciardi L."/>
            <person name="Dicenta F."/>
            <person name="Lopez-Marques R.L."/>
            <person name="Lindberg Moller B."/>
        </authorList>
    </citation>
    <scope>NUCLEOTIDE SEQUENCE</scope>
</reference>
<dbReference type="EMBL" id="AP019304">
    <property type="protein sequence ID" value="BBH09474.1"/>
    <property type="molecule type" value="Genomic_DNA"/>
</dbReference>
<evidence type="ECO:0000256" key="1">
    <source>
        <dbReference type="ARBA" id="ARBA00022737"/>
    </source>
</evidence>
<dbReference type="PANTHER" id="PTHR11017:SF578">
    <property type="entry name" value="ADP-RIBOSYL CYCLASE_CYCLIC ADP-RIBOSE HYDROLASE"/>
    <property type="match status" value="1"/>
</dbReference>
<evidence type="ECO:0000313" key="3">
    <source>
        <dbReference type="EMBL" id="BBH09474.1"/>
    </source>
</evidence>
<organism evidence="3">
    <name type="scientific">Prunus dulcis</name>
    <name type="common">Almond</name>
    <name type="synonym">Amygdalus dulcis</name>
    <dbReference type="NCBI Taxonomy" id="3755"/>
    <lineage>
        <taxon>Eukaryota</taxon>
        <taxon>Viridiplantae</taxon>
        <taxon>Streptophyta</taxon>
        <taxon>Embryophyta</taxon>
        <taxon>Tracheophyta</taxon>
        <taxon>Spermatophyta</taxon>
        <taxon>Magnoliopsida</taxon>
        <taxon>eudicotyledons</taxon>
        <taxon>Gunneridae</taxon>
        <taxon>Pentapetalae</taxon>
        <taxon>rosids</taxon>
        <taxon>fabids</taxon>
        <taxon>Rosales</taxon>
        <taxon>Rosaceae</taxon>
        <taxon>Amygdaloideae</taxon>
        <taxon>Amygdaleae</taxon>
        <taxon>Prunus</taxon>
    </lineage>
</organism>
<dbReference type="SUPFAM" id="SSF46785">
    <property type="entry name" value="Winged helix' DNA-binding domain"/>
    <property type="match status" value="1"/>
</dbReference>
<feature type="domain" description="Disease resistance protein Roq1-like winged-helix" evidence="2">
    <location>
        <begin position="63"/>
        <end position="131"/>
    </location>
</feature>
<dbReference type="Pfam" id="PF23282">
    <property type="entry name" value="WHD_ROQ1"/>
    <property type="match status" value="1"/>
</dbReference>
<dbReference type="AlphaFoldDB" id="A0A4Y1RYH8"/>
<dbReference type="InterPro" id="IPR036390">
    <property type="entry name" value="WH_DNA-bd_sf"/>
</dbReference>